<dbReference type="Proteomes" id="UP000037660">
    <property type="component" value="Unassembled WGS sequence"/>
</dbReference>
<dbReference type="Pfam" id="PF23914">
    <property type="entry name" value="TPR_CcmH_CycH"/>
    <property type="match status" value="1"/>
</dbReference>
<keyword evidence="4" id="KW-0802">TPR repeat</keyword>
<evidence type="ECO:0000259" key="7">
    <source>
        <dbReference type="Pfam" id="PF23914"/>
    </source>
</evidence>
<reference evidence="9" key="1">
    <citation type="submission" date="2015-07" db="EMBL/GenBank/DDBJ databases">
        <title>Discovery of a poly(ethylene terephthalate assimilation.</title>
        <authorList>
            <person name="Yoshida S."/>
            <person name="Hiraga K."/>
            <person name="Takehana T."/>
            <person name="Taniguchi I."/>
            <person name="Yamaji H."/>
            <person name="Maeda Y."/>
            <person name="Toyohara K."/>
            <person name="Miyamoto K."/>
            <person name="Kimura Y."/>
            <person name="Oda K."/>
        </authorList>
    </citation>
    <scope>NUCLEOTIDE SEQUENCE [LARGE SCALE GENOMIC DNA]</scope>
    <source>
        <strain evidence="9">NBRC 110686 / TISTR 2288 / 201-F6</strain>
    </source>
</reference>
<dbReference type="SMART" id="SM00028">
    <property type="entry name" value="TPR"/>
    <property type="match status" value="2"/>
</dbReference>
<keyword evidence="5" id="KW-0812">Transmembrane</keyword>
<evidence type="ECO:0000313" key="9">
    <source>
        <dbReference type="Proteomes" id="UP000037660"/>
    </source>
</evidence>
<dbReference type="InterPro" id="IPR017560">
    <property type="entry name" value="Cyt_c_biogenesis_CcmI"/>
</dbReference>
<feature type="domain" description="Cytochrome c-type biogenesis protein H Ig-like" evidence="6">
    <location>
        <begin position="293"/>
        <end position="393"/>
    </location>
</feature>
<dbReference type="InterPro" id="IPR019734">
    <property type="entry name" value="TPR_rpt"/>
</dbReference>
<accession>A0A0K8P3M8</accession>
<dbReference type="GO" id="GO:0016829">
    <property type="term" value="F:lyase activity"/>
    <property type="evidence" value="ECO:0007669"/>
    <property type="project" value="UniProtKB-KW"/>
</dbReference>
<evidence type="ECO:0000256" key="2">
    <source>
        <dbReference type="ARBA" id="ARBA00022737"/>
    </source>
</evidence>
<dbReference type="PANTHER" id="PTHR47870:SF1">
    <property type="entry name" value="CYTOCHROME C-TYPE BIOGENESIS PROTEIN CCMH"/>
    <property type="match status" value="1"/>
</dbReference>
<name>A0A0K8P3M8_PISS1</name>
<dbReference type="STRING" id="1547922.ISF6_2680"/>
<keyword evidence="2" id="KW-0677">Repeat</keyword>
<dbReference type="PANTHER" id="PTHR47870">
    <property type="entry name" value="CYTOCHROME C-TYPE BIOGENESIS PROTEIN CCMH"/>
    <property type="match status" value="1"/>
</dbReference>
<dbReference type="OrthoDB" id="9776053at2"/>
<protein>
    <submittedName>
        <fullName evidence="8">Cytochrome c heme lyase, subunit CcmH</fullName>
    </submittedName>
</protein>
<feature type="domain" description="Cytochrome c-type biogenesis protein H TPR" evidence="7">
    <location>
        <begin position="107"/>
        <end position="240"/>
    </location>
</feature>
<dbReference type="InterPro" id="IPR056413">
    <property type="entry name" value="TPR_CcmH_CycH"/>
</dbReference>
<proteinExistence type="predicted"/>
<evidence type="ECO:0000256" key="1">
    <source>
        <dbReference type="ARBA" id="ARBA00004196"/>
    </source>
</evidence>
<evidence type="ECO:0000256" key="4">
    <source>
        <dbReference type="ARBA" id="ARBA00022803"/>
    </source>
</evidence>
<dbReference type="GO" id="GO:0030313">
    <property type="term" value="C:cell envelope"/>
    <property type="evidence" value="ECO:0007669"/>
    <property type="project" value="UniProtKB-SubCell"/>
</dbReference>
<evidence type="ECO:0000256" key="5">
    <source>
        <dbReference type="SAM" id="Phobius"/>
    </source>
</evidence>
<dbReference type="InterPro" id="IPR011990">
    <property type="entry name" value="TPR-like_helical_dom_sf"/>
</dbReference>
<comment type="caution">
    <text evidence="8">The sequence shown here is derived from an EMBL/GenBank/DDBJ whole genome shotgun (WGS) entry which is preliminary data.</text>
</comment>
<keyword evidence="8" id="KW-0456">Lyase</keyword>
<dbReference type="GO" id="GO:0017004">
    <property type="term" value="P:cytochrome complex assembly"/>
    <property type="evidence" value="ECO:0007669"/>
    <property type="project" value="UniProtKB-KW"/>
</dbReference>
<keyword evidence="5" id="KW-0472">Membrane</keyword>
<dbReference type="Pfam" id="PF23892">
    <property type="entry name" value="Ig_CycH"/>
    <property type="match status" value="1"/>
</dbReference>
<evidence type="ECO:0000313" key="8">
    <source>
        <dbReference type="EMBL" id="GAP36840.1"/>
    </source>
</evidence>
<keyword evidence="9" id="KW-1185">Reference proteome</keyword>
<comment type="subcellular location">
    <subcellularLocation>
        <location evidence="1">Cell envelope</location>
    </subcellularLocation>
</comment>
<evidence type="ECO:0000256" key="3">
    <source>
        <dbReference type="ARBA" id="ARBA00022748"/>
    </source>
</evidence>
<sequence length="402" mass="41302">MNPDLTRLRQQLRQLQALHDDGTLSAEAWAQARAPLEARLADLETGGDAGDGAARARPGRGLSVSLVLGVVALAVAGYAWRGSPRESWLGSDAALASAEAAASAAGADAAPTAEQMDRLVEQLAERMKEKPEDPVGWAMLGRAYSAMGRPADAVPAFKQALERGGESAGLLADYADALATISDGKLDGEPTRLVQRALALDPNHLKALALAGSIAFDTRDFRTAVNHWERVAQALPADSPFLGQVRASIAQARELGGLGPAPAAPASAPVLASAAPAPAASGPGAASAATALTGRITLAPALAARIQPTDTVFIVARAAEGPRMPLAVLRRQARDLPFDYRLDDSLAMSPEFRLSGQTRVVVVARISRSGNALPQPGDLSGQSTPVAPGASGVAVEIGSVVE</sequence>
<dbReference type="InterPro" id="IPR056412">
    <property type="entry name" value="Ig_CycH"/>
</dbReference>
<organism evidence="8 9">
    <name type="scientific">Piscinibacter sakaiensis</name>
    <name type="common">Ideonella sakaiensis</name>
    <dbReference type="NCBI Taxonomy" id="1547922"/>
    <lineage>
        <taxon>Bacteria</taxon>
        <taxon>Pseudomonadati</taxon>
        <taxon>Pseudomonadota</taxon>
        <taxon>Betaproteobacteria</taxon>
        <taxon>Burkholderiales</taxon>
        <taxon>Sphaerotilaceae</taxon>
        <taxon>Piscinibacter</taxon>
    </lineage>
</organism>
<dbReference type="NCBIfam" id="TIGR03142">
    <property type="entry name" value="cytochro_ccmI"/>
    <property type="match status" value="1"/>
</dbReference>
<gene>
    <name evidence="8" type="ORF">ISF6_2680</name>
</gene>
<dbReference type="SUPFAM" id="SSF48452">
    <property type="entry name" value="TPR-like"/>
    <property type="match status" value="1"/>
</dbReference>
<keyword evidence="5" id="KW-1133">Transmembrane helix</keyword>
<evidence type="ECO:0000259" key="6">
    <source>
        <dbReference type="Pfam" id="PF23892"/>
    </source>
</evidence>
<dbReference type="InterPro" id="IPR051263">
    <property type="entry name" value="C-type_cytochrome_biogenesis"/>
</dbReference>
<reference evidence="8 9" key="2">
    <citation type="journal article" date="2016" name="Science">
        <title>A bacterium that degrades and assimilates poly(ethylene terephthalate).</title>
        <authorList>
            <person name="Yoshida S."/>
            <person name="Hiraga K."/>
            <person name="Takehana T."/>
            <person name="Taniguchi I."/>
            <person name="Yamaji H."/>
            <person name="Maeda Y."/>
            <person name="Toyohara K."/>
            <person name="Miyamoto K."/>
            <person name="Kimura Y."/>
            <person name="Oda K."/>
        </authorList>
    </citation>
    <scope>NUCLEOTIDE SEQUENCE [LARGE SCALE GENOMIC DNA]</scope>
    <source>
        <strain evidence="9">NBRC 110686 / TISTR 2288 / 201-F6</strain>
    </source>
</reference>
<dbReference type="Gene3D" id="1.25.40.10">
    <property type="entry name" value="Tetratricopeptide repeat domain"/>
    <property type="match status" value="1"/>
</dbReference>
<dbReference type="RefSeq" id="WP_054020804.1">
    <property type="nucleotide sequence ID" value="NZ_BBYR01000039.1"/>
</dbReference>
<dbReference type="EMBL" id="BBYR01000039">
    <property type="protein sequence ID" value="GAP36840.1"/>
    <property type="molecule type" value="Genomic_DNA"/>
</dbReference>
<keyword evidence="3" id="KW-0201">Cytochrome c-type biogenesis</keyword>
<feature type="transmembrane region" description="Helical" evidence="5">
    <location>
        <begin position="62"/>
        <end position="80"/>
    </location>
</feature>
<dbReference type="AlphaFoldDB" id="A0A0K8P3M8"/>